<dbReference type="EMBL" id="NBIU01000007">
    <property type="protein sequence ID" value="PZT48489.1"/>
    <property type="molecule type" value="Genomic_DNA"/>
</dbReference>
<gene>
    <name evidence="2" type="ORF">B6S12_03945</name>
</gene>
<sequence>MYLEFFFVLILIVLLIASAFYTKSKEQRALSREIRELQQENAKQREEIRELLTKYTQLCIYVTSQRQER</sequence>
<evidence type="ECO:0000256" key="1">
    <source>
        <dbReference type="SAM" id="Coils"/>
    </source>
</evidence>
<dbReference type="Proteomes" id="UP000249746">
    <property type="component" value="Unassembled WGS sequence"/>
</dbReference>
<protein>
    <submittedName>
        <fullName evidence="2">Uncharacterized protein</fullName>
    </submittedName>
</protein>
<dbReference type="RefSeq" id="WP_111229517.1">
    <property type="nucleotide sequence ID" value="NZ_NBIU01000007.1"/>
</dbReference>
<accession>A0A2W6MWZ7</accession>
<name>A0A2W6MWZ7_9HELI</name>
<proteinExistence type="predicted"/>
<organism evidence="2 3">
    <name type="scientific">Helicobacter valdiviensis</name>
    <dbReference type="NCBI Taxonomy" id="1458358"/>
    <lineage>
        <taxon>Bacteria</taxon>
        <taxon>Pseudomonadati</taxon>
        <taxon>Campylobacterota</taxon>
        <taxon>Epsilonproteobacteria</taxon>
        <taxon>Campylobacterales</taxon>
        <taxon>Helicobacteraceae</taxon>
        <taxon>Helicobacter</taxon>
    </lineage>
</organism>
<reference evidence="2 3" key="1">
    <citation type="submission" date="2017-03" db="EMBL/GenBank/DDBJ databases">
        <title>Genomic and clinical evidence uncovers the enterohepatic species Helicobacter valdiviensis as a potential human intestinal pathogen.</title>
        <authorList>
            <person name="Fresia P."/>
            <person name="Jara R."/>
            <person name="Sierra R."/>
            <person name="Ferres I."/>
            <person name="Greif G."/>
            <person name="Iraola G."/>
            <person name="Collado L."/>
        </authorList>
    </citation>
    <scope>NUCLEOTIDE SEQUENCE [LARGE SCALE GENOMIC DNA]</scope>
    <source>
        <strain evidence="2 3">WBE14</strain>
    </source>
</reference>
<dbReference type="AlphaFoldDB" id="A0A2W6MWZ7"/>
<evidence type="ECO:0000313" key="3">
    <source>
        <dbReference type="Proteomes" id="UP000249746"/>
    </source>
</evidence>
<keyword evidence="1" id="KW-0175">Coiled coil</keyword>
<keyword evidence="3" id="KW-1185">Reference proteome</keyword>
<evidence type="ECO:0000313" key="2">
    <source>
        <dbReference type="EMBL" id="PZT48489.1"/>
    </source>
</evidence>
<comment type="caution">
    <text evidence="2">The sequence shown here is derived from an EMBL/GenBank/DDBJ whole genome shotgun (WGS) entry which is preliminary data.</text>
</comment>
<feature type="coiled-coil region" evidence="1">
    <location>
        <begin position="23"/>
        <end position="54"/>
    </location>
</feature>